<dbReference type="SUPFAM" id="SSF52540">
    <property type="entry name" value="P-loop containing nucleoside triphosphate hydrolases"/>
    <property type="match status" value="1"/>
</dbReference>
<dbReference type="InterPro" id="IPR027417">
    <property type="entry name" value="P-loop_NTPase"/>
</dbReference>
<gene>
    <name evidence="4" type="ORF">BN1723_015578</name>
</gene>
<dbReference type="PIRSF" id="PIRSF000709">
    <property type="entry name" value="6PFK_2-Ptase"/>
    <property type="match status" value="1"/>
</dbReference>
<feature type="domain" description="6-phosphofructo-2-kinase" evidence="3">
    <location>
        <begin position="13"/>
        <end position="113"/>
    </location>
</feature>
<evidence type="ECO:0000313" key="4">
    <source>
        <dbReference type="EMBL" id="CRK39836.1"/>
    </source>
</evidence>
<dbReference type="Pfam" id="PF01591">
    <property type="entry name" value="6PF2K"/>
    <property type="match status" value="1"/>
</dbReference>
<proteinExistence type="predicted"/>
<dbReference type="PANTHER" id="PTHR10606">
    <property type="entry name" value="6-PHOSPHOFRUCTO-2-KINASE/FRUCTOSE-2,6-BISPHOSPHATASE"/>
    <property type="match status" value="1"/>
</dbReference>
<dbReference type="InterPro" id="IPR013079">
    <property type="entry name" value="6Phosfructo_kin"/>
</dbReference>
<dbReference type="Gene3D" id="3.40.50.300">
    <property type="entry name" value="P-loop containing nucleotide triphosphate hydrolases"/>
    <property type="match status" value="1"/>
</dbReference>
<dbReference type="InterPro" id="IPR003094">
    <property type="entry name" value="6Pfruct_kin"/>
</dbReference>
<dbReference type="GO" id="GO:0004331">
    <property type="term" value="F:fructose-2,6-bisphosphate 2-phosphatase activity"/>
    <property type="evidence" value="ECO:0007669"/>
    <property type="project" value="TreeGrafter"/>
</dbReference>
<evidence type="ECO:0000313" key="5">
    <source>
        <dbReference type="Proteomes" id="UP000045706"/>
    </source>
</evidence>
<keyword evidence="2" id="KW-0067">ATP-binding</keyword>
<dbReference type="GO" id="GO:0003873">
    <property type="term" value="F:6-phosphofructo-2-kinase activity"/>
    <property type="evidence" value="ECO:0007669"/>
    <property type="project" value="InterPro"/>
</dbReference>
<keyword evidence="1" id="KW-0547">Nucleotide-binding</keyword>
<evidence type="ECO:0000256" key="1">
    <source>
        <dbReference type="ARBA" id="ARBA00022741"/>
    </source>
</evidence>
<name>A0A0G4MZS1_VERLO</name>
<dbReference type="GO" id="GO:0005829">
    <property type="term" value="C:cytosol"/>
    <property type="evidence" value="ECO:0007669"/>
    <property type="project" value="TreeGrafter"/>
</dbReference>
<accession>A0A0G4MZS1</accession>
<dbReference type="PANTHER" id="PTHR10606:SF39">
    <property type="entry name" value="6-PHOSPHOFRUCTO-2-KINASE_FRUCTOSE-2,6-BISPHOSPHATASE YLR345W-RELATED"/>
    <property type="match status" value="1"/>
</dbReference>
<evidence type="ECO:0000259" key="3">
    <source>
        <dbReference type="Pfam" id="PF01591"/>
    </source>
</evidence>
<dbReference type="AlphaFoldDB" id="A0A0G4MZS1"/>
<dbReference type="GO" id="GO:0006003">
    <property type="term" value="P:fructose 2,6-bisphosphate metabolic process"/>
    <property type="evidence" value="ECO:0007669"/>
    <property type="project" value="InterPro"/>
</dbReference>
<organism evidence="4 5">
    <name type="scientific">Verticillium longisporum</name>
    <name type="common">Verticillium dahliae var. longisporum</name>
    <dbReference type="NCBI Taxonomy" id="100787"/>
    <lineage>
        <taxon>Eukaryota</taxon>
        <taxon>Fungi</taxon>
        <taxon>Dikarya</taxon>
        <taxon>Ascomycota</taxon>
        <taxon>Pezizomycotina</taxon>
        <taxon>Sordariomycetes</taxon>
        <taxon>Hypocreomycetidae</taxon>
        <taxon>Glomerellales</taxon>
        <taxon>Plectosphaerellaceae</taxon>
        <taxon>Verticillium</taxon>
    </lineage>
</organism>
<dbReference type="Proteomes" id="UP000045706">
    <property type="component" value="Unassembled WGS sequence"/>
</dbReference>
<dbReference type="GO" id="GO:0006000">
    <property type="term" value="P:fructose metabolic process"/>
    <property type="evidence" value="ECO:0007669"/>
    <property type="project" value="InterPro"/>
</dbReference>
<reference evidence="5" key="1">
    <citation type="submission" date="2015-05" db="EMBL/GenBank/DDBJ databases">
        <authorList>
            <person name="Fogelqvist Johan"/>
        </authorList>
    </citation>
    <scope>NUCLEOTIDE SEQUENCE [LARGE SCALE GENOMIC DNA]</scope>
</reference>
<dbReference type="PRINTS" id="PR00991">
    <property type="entry name" value="6PFRUCTKNASE"/>
</dbReference>
<dbReference type="GO" id="GO:0005524">
    <property type="term" value="F:ATP binding"/>
    <property type="evidence" value="ECO:0007669"/>
    <property type="project" value="UniProtKB-KW"/>
</dbReference>
<sequence length="156" mass="17968">MPHLIMVGNMMLSGPNLHTLFIESFVDDESILRDNARNVKISSPDFSGMDPDDAAELYLKRIDMKIPTFEIMEEKELNYIRMINAGRRFFYNNLSFNYLSHRIVFYLTNLHIKSRTTFFARAGTTTEEDSYKADAPLSEPGTTWSCVLETSLSDHL</sequence>
<dbReference type="EMBL" id="CVQI01031831">
    <property type="protein sequence ID" value="CRK39836.1"/>
    <property type="molecule type" value="Genomic_DNA"/>
</dbReference>
<evidence type="ECO:0000256" key="2">
    <source>
        <dbReference type="ARBA" id="ARBA00022840"/>
    </source>
</evidence>
<protein>
    <recommendedName>
        <fullName evidence="3">6-phosphofructo-2-kinase domain-containing protein</fullName>
    </recommendedName>
</protein>